<dbReference type="OrthoDB" id="7857490at2"/>
<name>A0A0W7WQM9_9RHOB</name>
<dbReference type="Proteomes" id="UP000054396">
    <property type="component" value="Unassembled WGS sequence"/>
</dbReference>
<dbReference type="RefSeq" id="WP_058860735.1">
    <property type="nucleotide sequence ID" value="NZ_LPXO01000001.1"/>
</dbReference>
<protein>
    <recommendedName>
        <fullName evidence="4">Transporter</fullName>
    </recommendedName>
</protein>
<dbReference type="STRING" id="1685382.AVJ23_03530"/>
<sequence>MPICRLISLLLALSLIAGDAAAGAWPREAGRSFVAGALRFGWPQDPDGRSLRDPTQGYHTLYMEYGLTPDWTIGLDLGQSMTGERKMLVWAQYPLRNLQSYPKVTAQLAYGTIAEEAILRPGLSLGWGSEGGWFTIDSMAEIEIDGGATDYKMDITLGRNLSRGRKLILQMQTGAPDGGDPFARFVPSLVFPVTDMLKIEAGMSYGLQGDEAMGIKLGFWAEF</sequence>
<feature type="chain" id="PRO_5006936548" description="Transporter" evidence="1">
    <location>
        <begin position="23"/>
        <end position="223"/>
    </location>
</feature>
<organism evidence="2 3">
    <name type="scientific">Pseudoponticoccus marisrubri</name>
    <dbReference type="NCBI Taxonomy" id="1685382"/>
    <lineage>
        <taxon>Bacteria</taxon>
        <taxon>Pseudomonadati</taxon>
        <taxon>Pseudomonadota</taxon>
        <taxon>Alphaproteobacteria</taxon>
        <taxon>Rhodobacterales</taxon>
        <taxon>Roseobacteraceae</taxon>
        <taxon>Pseudoponticoccus</taxon>
    </lineage>
</organism>
<reference evidence="2 3" key="1">
    <citation type="submission" date="2015-12" db="EMBL/GenBank/DDBJ databases">
        <authorList>
            <person name="Shamseldin A."/>
            <person name="Moawad H."/>
            <person name="Abd El-Rahim W.M."/>
            <person name="Sadowsky M.J."/>
        </authorList>
    </citation>
    <scope>NUCLEOTIDE SEQUENCE [LARGE SCALE GENOMIC DNA]</scope>
    <source>
        <strain evidence="2 3">SJ5A-1</strain>
    </source>
</reference>
<gene>
    <name evidence="2" type="ORF">AVJ23_03530</name>
</gene>
<proteinExistence type="predicted"/>
<comment type="caution">
    <text evidence="2">The sequence shown here is derived from an EMBL/GenBank/DDBJ whole genome shotgun (WGS) entry which is preliminary data.</text>
</comment>
<dbReference type="AlphaFoldDB" id="A0A0W7WQM9"/>
<feature type="signal peptide" evidence="1">
    <location>
        <begin position="1"/>
        <end position="22"/>
    </location>
</feature>
<keyword evidence="1" id="KW-0732">Signal</keyword>
<keyword evidence="3" id="KW-1185">Reference proteome</keyword>
<dbReference type="EMBL" id="LPXO01000001">
    <property type="protein sequence ID" value="KUF12792.1"/>
    <property type="molecule type" value="Genomic_DNA"/>
</dbReference>
<evidence type="ECO:0000256" key="1">
    <source>
        <dbReference type="SAM" id="SignalP"/>
    </source>
</evidence>
<accession>A0A0W7WQM9</accession>
<evidence type="ECO:0000313" key="3">
    <source>
        <dbReference type="Proteomes" id="UP000054396"/>
    </source>
</evidence>
<evidence type="ECO:0008006" key="4">
    <source>
        <dbReference type="Google" id="ProtNLM"/>
    </source>
</evidence>
<evidence type="ECO:0000313" key="2">
    <source>
        <dbReference type="EMBL" id="KUF12792.1"/>
    </source>
</evidence>